<keyword evidence="2" id="KW-0489">Methyltransferase</keyword>
<proteinExistence type="predicted"/>
<dbReference type="Proteomes" id="UP001296873">
    <property type="component" value="Unassembled WGS sequence"/>
</dbReference>
<protein>
    <recommendedName>
        <fullName evidence="1">site-specific DNA-methyltransferase (adenine-specific)</fullName>
        <ecNumber evidence="1">2.1.1.72</ecNumber>
    </recommendedName>
</protein>
<reference evidence="6 7" key="1">
    <citation type="journal article" date="2020" name="Microorganisms">
        <title>Osmotic Adaptation and Compatible Solute Biosynthesis of Phototrophic Bacteria as Revealed from Genome Analyses.</title>
        <authorList>
            <person name="Imhoff J.F."/>
            <person name="Rahn T."/>
            <person name="Kunzel S."/>
            <person name="Keller A."/>
            <person name="Neulinger S.C."/>
        </authorList>
    </citation>
    <scope>NUCLEOTIDE SEQUENCE [LARGE SCALE GENOMIC DNA]</scope>
    <source>
        <strain evidence="6 7">DSM 9895</strain>
    </source>
</reference>
<dbReference type="InterPro" id="IPR050953">
    <property type="entry name" value="N4_N6_ade-DNA_methylase"/>
</dbReference>
<comment type="catalytic activity">
    <reaction evidence="4">
        <text>a 2'-deoxyadenosine in DNA + S-adenosyl-L-methionine = an N(6)-methyl-2'-deoxyadenosine in DNA + S-adenosyl-L-homocysteine + H(+)</text>
        <dbReference type="Rhea" id="RHEA:15197"/>
        <dbReference type="Rhea" id="RHEA-COMP:12418"/>
        <dbReference type="Rhea" id="RHEA-COMP:12419"/>
        <dbReference type="ChEBI" id="CHEBI:15378"/>
        <dbReference type="ChEBI" id="CHEBI:57856"/>
        <dbReference type="ChEBI" id="CHEBI:59789"/>
        <dbReference type="ChEBI" id="CHEBI:90615"/>
        <dbReference type="ChEBI" id="CHEBI:90616"/>
        <dbReference type="EC" id="2.1.1.72"/>
    </reaction>
</comment>
<keyword evidence="7" id="KW-1185">Reference proteome</keyword>
<evidence type="ECO:0000256" key="1">
    <source>
        <dbReference type="ARBA" id="ARBA00011900"/>
    </source>
</evidence>
<dbReference type="Pfam" id="PF20473">
    <property type="entry name" value="MmeI_Mtase"/>
    <property type="match status" value="1"/>
</dbReference>
<evidence type="ECO:0000259" key="5">
    <source>
        <dbReference type="Pfam" id="PF20473"/>
    </source>
</evidence>
<evidence type="ECO:0000313" key="7">
    <source>
        <dbReference type="Proteomes" id="UP001296873"/>
    </source>
</evidence>
<comment type="caution">
    <text evidence="6">The sequence shown here is derived from an EMBL/GenBank/DDBJ whole genome shotgun (WGS) entry which is preliminary data.</text>
</comment>
<evidence type="ECO:0000313" key="6">
    <source>
        <dbReference type="EMBL" id="MBK1667779.1"/>
    </source>
</evidence>
<dbReference type="SUPFAM" id="SSF53335">
    <property type="entry name" value="S-adenosyl-L-methionine-dependent methyltransferases"/>
    <property type="match status" value="1"/>
</dbReference>
<dbReference type="PRINTS" id="PR00507">
    <property type="entry name" value="N12N6MTFRASE"/>
</dbReference>
<evidence type="ECO:0000256" key="3">
    <source>
        <dbReference type="ARBA" id="ARBA00022679"/>
    </source>
</evidence>
<dbReference type="PROSITE" id="PS00092">
    <property type="entry name" value="N6_MTASE"/>
    <property type="match status" value="1"/>
</dbReference>
<accession>A0ABS1DBF3</accession>
<dbReference type="PANTHER" id="PTHR33841">
    <property type="entry name" value="DNA METHYLTRANSFERASE YEEA-RELATED"/>
    <property type="match status" value="1"/>
</dbReference>
<dbReference type="EC" id="2.1.1.72" evidence="1"/>
<sequence>MLDPACGTGNFLYVALELMKRLEGEVTAALEELGENAPRLAIKGETVSPQQFLGLELNPRAVEIADLVLWIGYLKWQLKTGGPDSIKEPVLDRYGTIVEQDAVITWDKRTLRKDDSGRPITVWGGRTYKRHPVTGEQVPDETARLETYRYTNPRPAKWPTAEFVVGNPPFIGGKDLRDELGDGYAEAIWAARKHMPGGADFVMHFWDQAATLLRAKGTKLRRFGFITTNSITQTFSRRVIERHMQGKPPLSLVFAVPDHPWLKQADKAAVRIAMTVAVQGKREGVLAKSVHESGLNTDTPSVELDKRQGNVLANLSLGADVSLAQPLLANEAISSPGVKLHGSGFIVTPKQAQALGLGKVEGLENHILPYRNGRDLAQRPRGVMVIDLYGLRIQDVQRRFPEVYQHLHDHVKPERDAKVGKSRDMQQYADDWWLFGKVRTDFRDFTEGLTRYVATVETCKHRFFQFLETSVRPDNKLVAIGLQDATSIALLSSRQHVLWSLAAGGKLGVGNDPVYVKTRCFDPFPFPLMDALDAGTREELRDLGDRLDRHRKARIERHGHLTMTALYNVLERVRELSAGADVAPLSESERDVYDAGLVSVLGELHDAIDAAVLRAYGWDDPLVAKPGATCPSPHKSGEQEAAEQTLLSRLVALNQARRAEERQGTVRWLRPDYQLPKLRHKLPQGTQIEAPALEPVATDSQPSWPSDDLEQIRVVHQLLETADAPATPDSLARAFAGRLSPKRKRRVGQILQTLAATGAARTPPDAPDSYFVPR</sequence>
<keyword evidence="3" id="KW-0808">Transferase</keyword>
<dbReference type="InterPro" id="IPR046816">
    <property type="entry name" value="MmeI_Mtase"/>
</dbReference>
<dbReference type="Gene3D" id="3.40.50.150">
    <property type="entry name" value="Vaccinia Virus protein VP39"/>
    <property type="match status" value="1"/>
</dbReference>
<evidence type="ECO:0000256" key="2">
    <source>
        <dbReference type="ARBA" id="ARBA00022603"/>
    </source>
</evidence>
<organism evidence="6 7">
    <name type="scientific">Rhodovibrio sodomensis</name>
    <dbReference type="NCBI Taxonomy" id="1088"/>
    <lineage>
        <taxon>Bacteria</taxon>
        <taxon>Pseudomonadati</taxon>
        <taxon>Pseudomonadota</taxon>
        <taxon>Alphaproteobacteria</taxon>
        <taxon>Rhodospirillales</taxon>
        <taxon>Rhodovibrionaceae</taxon>
        <taxon>Rhodovibrio</taxon>
    </lineage>
</organism>
<name>A0ABS1DBF3_9PROT</name>
<feature type="domain" description="MmeI-like DNA-methyltransferase" evidence="5">
    <location>
        <begin position="1"/>
        <end position="279"/>
    </location>
</feature>
<dbReference type="EMBL" id="NRRL01000011">
    <property type="protein sequence ID" value="MBK1667779.1"/>
    <property type="molecule type" value="Genomic_DNA"/>
</dbReference>
<dbReference type="InterPro" id="IPR029063">
    <property type="entry name" value="SAM-dependent_MTases_sf"/>
</dbReference>
<evidence type="ECO:0000256" key="4">
    <source>
        <dbReference type="ARBA" id="ARBA00047942"/>
    </source>
</evidence>
<dbReference type="InterPro" id="IPR002052">
    <property type="entry name" value="DNA_methylase_N6_adenine_CS"/>
</dbReference>
<gene>
    <name evidence="6" type="ORF">CKO28_06995</name>
</gene>
<dbReference type="PANTHER" id="PTHR33841:SF1">
    <property type="entry name" value="DNA METHYLTRANSFERASE A"/>
    <property type="match status" value="1"/>
</dbReference>